<dbReference type="EMBL" id="MT142456">
    <property type="protein sequence ID" value="QJA81358.1"/>
    <property type="molecule type" value="Genomic_DNA"/>
</dbReference>
<dbReference type="AlphaFoldDB" id="A0A6M3KIV2"/>
<sequence>MDEILWHGSSALFAAYICLTLGYKKIVLAGCPLDSNGHWYFPANQLGPRWTGESYQAWLDFAREPEAKKVKSLSGYTAQIVGEATREWANE</sequence>
<gene>
    <name evidence="1" type="ORF">MM415A00551_0019</name>
</gene>
<proteinExistence type="predicted"/>
<evidence type="ECO:0000313" key="1">
    <source>
        <dbReference type="EMBL" id="QJA81358.1"/>
    </source>
</evidence>
<reference evidence="1" key="1">
    <citation type="submission" date="2020-03" db="EMBL/GenBank/DDBJ databases">
        <title>The deep terrestrial virosphere.</title>
        <authorList>
            <person name="Holmfeldt K."/>
            <person name="Nilsson E."/>
            <person name="Simone D."/>
            <person name="Lopez-Fernandez M."/>
            <person name="Wu X."/>
            <person name="de Brujin I."/>
            <person name="Lundin D."/>
            <person name="Andersson A."/>
            <person name="Bertilsson S."/>
            <person name="Dopson M."/>
        </authorList>
    </citation>
    <scope>NUCLEOTIDE SEQUENCE</scope>
    <source>
        <strain evidence="1">MM415A00551</strain>
    </source>
</reference>
<name>A0A6M3KIV2_9ZZZZ</name>
<accession>A0A6M3KIV2</accession>
<organism evidence="1">
    <name type="scientific">viral metagenome</name>
    <dbReference type="NCBI Taxonomy" id="1070528"/>
    <lineage>
        <taxon>unclassified sequences</taxon>
        <taxon>metagenomes</taxon>
        <taxon>organismal metagenomes</taxon>
    </lineage>
</organism>
<protein>
    <submittedName>
        <fullName evidence="1">Uncharacterized protein</fullName>
    </submittedName>
</protein>